<evidence type="ECO:0000313" key="1">
    <source>
        <dbReference type="EMBL" id="KAK9689774.1"/>
    </source>
</evidence>
<dbReference type="AlphaFoldDB" id="A0AAW1IJI3"/>
<organism evidence="1 2">
    <name type="scientific">Saponaria officinalis</name>
    <name type="common">Common soapwort</name>
    <name type="synonym">Lychnis saponaria</name>
    <dbReference type="NCBI Taxonomy" id="3572"/>
    <lineage>
        <taxon>Eukaryota</taxon>
        <taxon>Viridiplantae</taxon>
        <taxon>Streptophyta</taxon>
        <taxon>Embryophyta</taxon>
        <taxon>Tracheophyta</taxon>
        <taxon>Spermatophyta</taxon>
        <taxon>Magnoliopsida</taxon>
        <taxon>eudicotyledons</taxon>
        <taxon>Gunneridae</taxon>
        <taxon>Pentapetalae</taxon>
        <taxon>Caryophyllales</taxon>
        <taxon>Caryophyllaceae</taxon>
        <taxon>Caryophylleae</taxon>
        <taxon>Saponaria</taxon>
    </lineage>
</organism>
<dbReference type="Proteomes" id="UP001443914">
    <property type="component" value="Unassembled WGS sequence"/>
</dbReference>
<sequence>MASVFMRYNQHLYNEVNELRQEVVEYCLLDDYNLDPKEIVVDYGGGVTLSRLDILSMLPDKKTSPKIIDCWAKLLNITEAEESEVPRMAFICCSGSVHIDRLVATYRQSTPSPQIKDDLYAIWDKFVMDCGEFFYMDADLFFIPIVVGEHFFVACVNFKDKAIDILDNQKMIACEEESTVHVYAEAAVFEGLSDFYEKWGLEKCSGCSNFESRFLKLKWQDDAPNDNESALFTMMHMLMYEGTAIDDPNMVSKKYRRILVCQLAAALLLADCNLNRDVLLENVSKFVENKSDIMKFLKVQRQVQRKKQKLQK</sequence>
<gene>
    <name evidence="1" type="ORF">RND81_09G080000</name>
</gene>
<dbReference type="InterPro" id="IPR038765">
    <property type="entry name" value="Papain-like_cys_pep_sf"/>
</dbReference>
<dbReference type="Gene3D" id="3.40.395.10">
    <property type="entry name" value="Adenoviral Proteinase, Chain A"/>
    <property type="match status" value="1"/>
</dbReference>
<evidence type="ECO:0008006" key="3">
    <source>
        <dbReference type="Google" id="ProtNLM"/>
    </source>
</evidence>
<dbReference type="EMBL" id="JBDFQZ010000009">
    <property type="protein sequence ID" value="KAK9689774.1"/>
    <property type="molecule type" value="Genomic_DNA"/>
</dbReference>
<comment type="caution">
    <text evidence="1">The sequence shown here is derived from an EMBL/GenBank/DDBJ whole genome shotgun (WGS) entry which is preliminary data.</text>
</comment>
<name>A0AAW1IJI3_SAPOF</name>
<accession>A0AAW1IJI3</accession>
<dbReference type="SUPFAM" id="SSF54001">
    <property type="entry name" value="Cysteine proteinases"/>
    <property type="match status" value="1"/>
</dbReference>
<keyword evidence="2" id="KW-1185">Reference proteome</keyword>
<evidence type="ECO:0000313" key="2">
    <source>
        <dbReference type="Proteomes" id="UP001443914"/>
    </source>
</evidence>
<proteinExistence type="predicted"/>
<protein>
    <recommendedName>
        <fullName evidence="3">Ubiquitin-like protease family profile domain-containing protein</fullName>
    </recommendedName>
</protein>
<reference evidence="1" key="1">
    <citation type="submission" date="2024-03" db="EMBL/GenBank/DDBJ databases">
        <title>WGS assembly of Saponaria officinalis var. Norfolk2.</title>
        <authorList>
            <person name="Jenkins J."/>
            <person name="Shu S."/>
            <person name="Grimwood J."/>
            <person name="Barry K."/>
            <person name="Goodstein D."/>
            <person name="Schmutz J."/>
            <person name="Leebens-Mack J."/>
            <person name="Osbourn A."/>
        </authorList>
    </citation>
    <scope>NUCLEOTIDE SEQUENCE [LARGE SCALE GENOMIC DNA]</scope>
    <source>
        <strain evidence="1">JIC</strain>
    </source>
</reference>